<feature type="transmembrane region" description="Helical" evidence="2">
    <location>
        <begin position="50"/>
        <end position="72"/>
    </location>
</feature>
<dbReference type="GO" id="GO:0005789">
    <property type="term" value="C:endoplasmic reticulum membrane"/>
    <property type="evidence" value="ECO:0007669"/>
    <property type="project" value="TreeGrafter"/>
</dbReference>
<dbReference type="GO" id="GO:0051082">
    <property type="term" value="F:unfolded protein binding"/>
    <property type="evidence" value="ECO:0007669"/>
    <property type="project" value="TreeGrafter"/>
</dbReference>
<feature type="transmembrane region" description="Helical" evidence="2">
    <location>
        <begin position="162"/>
        <end position="183"/>
    </location>
</feature>
<evidence type="ECO:0000256" key="1">
    <source>
        <dbReference type="SAM" id="MobiDB-lite"/>
    </source>
</evidence>
<feature type="compositionally biased region" description="Low complexity" evidence="1">
    <location>
        <begin position="212"/>
        <end position="222"/>
    </location>
</feature>
<feature type="region of interest" description="Disordered" evidence="1">
    <location>
        <begin position="207"/>
        <end position="250"/>
    </location>
</feature>
<dbReference type="AlphaFoldDB" id="A0A177TQM3"/>
<keyword evidence="2" id="KW-0472">Membrane</keyword>
<dbReference type="GO" id="GO:0006888">
    <property type="term" value="P:endoplasmic reticulum to Golgi vesicle-mediated transport"/>
    <property type="evidence" value="ECO:0007669"/>
    <property type="project" value="TreeGrafter"/>
</dbReference>
<accession>A0A177TQM3</accession>
<reference evidence="3" key="2">
    <citation type="journal article" date="2019" name="IMA Fungus">
        <title>Genome sequencing and comparison of five Tilletia species to identify candidate genes for the detection of regulated species infecting wheat.</title>
        <authorList>
            <person name="Nguyen H.D.T."/>
            <person name="Sultana T."/>
            <person name="Kesanakurti P."/>
            <person name="Hambleton S."/>
        </authorList>
    </citation>
    <scope>NUCLEOTIDE SEQUENCE</scope>
    <source>
        <strain evidence="3">DAOMC 236416</strain>
    </source>
</reference>
<comment type="caution">
    <text evidence="3">The sequence shown here is derived from an EMBL/GenBank/DDBJ whole genome shotgun (WGS) entry which is preliminary data.</text>
</comment>
<dbReference type="SMART" id="SM00786">
    <property type="entry name" value="SHR3_chaperone"/>
    <property type="match status" value="1"/>
</dbReference>
<reference evidence="3" key="1">
    <citation type="submission" date="2016-04" db="EMBL/GenBank/DDBJ databases">
        <authorList>
            <person name="Nguyen H.D."/>
            <person name="Samba Siva P."/>
            <person name="Cullis J."/>
            <person name="Levesque C.A."/>
            <person name="Hambleton S."/>
        </authorList>
    </citation>
    <scope>NUCLEOTIDE SEQUENCE</scope>
    <source>
        <strain evidence="3">DAOMC 236416</strain>
    </source>
</reference>
<dbReference type="Pfam" id="PF08229">
    <property type="entry name" value="SHR3_chaperone"/>
    <property type="match status" value="1"/>
</dbReference>
<evidence type="ECO:0000313" key="4">
    <source>
        <dbReference type="Proteomes" id="UP000077521"/>
    </source>
</evidence>
<dbReference type="PANTHER" id="PTHR28228:SF1">
    <property type="entry name" value="SECRETORY COMPONENT PROTEIN SHR3"/>
    <property type="match status" value="1"/>
</dbReference>
<organism evidence="3 4">
    <name type="scientific">Tilletia indica</name>
    <dbReference type="NCBI Taxonomy" id="43049"/>
    <lineage>
        <taxon>Eukaryota</taxon>
        <taxon>Fungi</taxon>
        <taxon>Dikarya</taxon>
        <taxon>Basidiomycota</taxon>
        <taxon>Ustilaginomycotina</taxon>
        <taxon>Exobasidiomycetes</taxon>
        <taxon>Tilletiales</taxon>
        <taxon>Tilletiaceae</taxon>
        <taxon>Tilletia</taxon>
    </lineage>
</organism>
<evidence type="ECO:0000313" key="3">
    <source>
        <dbReference type="EMBL" id="KAE8237488.1"/>
    </source>
</evidence>
<protein>
    <submittedName>
        <fullName evidence="3">Uncharacterized protein</fullName>
    </submittedName>
</protein>
<feature type="compositionally biased region" description="Polar residues" evidence="1">
    <location>
        <begin position="228"/>
        <end position="243"/>
    </location>
</feature>
<dbReference type="InterPro" id="IPR013248">
    <property type="entry name" value="Psh3/Shr3"/>
</dbReference>
<keyword evidence="2" id="KW-1133">Transmembrane helix</keyword>
<dbReference type="Proteomes" id="UP000077521">
    <property type="component" value="Unassembled WGS sequence"/>
</dbReference>
<name>A0A177TQM3_9BASI</name>
<sequence>MGFRAGFVLSSTFFLYGVLFLCSVVDFPLIYHDWKPESADSAETFYLSFFRAPTAIHALLHGMVSLGLVGLLAKLHRWSEVAKYYDGGSLALFVSAICMYLGVVLPNVRLLSDPGNTVLLGRSSVITQRRMAADAIAKEAGLEPPELVDITSPLTPDERIQGLRVIAASNTIIMMLLAGVVLMQATEWYLAHLDAAAAEKERRRLMRELAASGGSTPGPSSSKAIAGETSSSKTTALESSTGTEKLKKRS</sequence>
<proteinExistence type="predicted"/>
<evidence type="ECO:0000256" key="2">
    <source>
        <dbReference type="SAM" id="Phobius"/>
    </source>
</evidence>
<dbReference type="EMBL" id="LWDF02001770">
    <property type="protein sequence ID" value="KAE8237488.1"/>
    <property type="molecule type" value="Genomic_DNA"/>
</dbReference>
<keyword evidence="2" id="KW-0812">Transmembrane</keyword>
<dbReference type="PANTHER" id="PTHR28228">
    <property type="entry name" value="SECRETORY COMPONENT PROTEIN SHR3"/>
    <property type="match status" value="1"/>
</dbReference>
<feature type="transmembrane region" description="Helical" evidence="2">
    <location>
        <begin position="7"/>
        <end position="30"/>
    </location>
</feature>
<gene>
    <name evidence="3" type="ORF">A4X13_0g8767</name>
</gene>
<feature type="transmembrane region" description="Helical" evidence="2">
    <location>
        <begin position="84"/>
        <end position="105"/>
    </location>
</feature>
<keyword evidence="4" id="KW-1185">Reference proteome</keyword>